<feature type="region of interest" description="Disordered" evidence="1">
    <location>
        <begin position="64"/>
        <end position="90"/>
    </location>
</feature>
<sequence>MRTARRRAGHSFLSTFKKGADAAATDVGSETRIPSRARATAHLSLQAYRTDAGFATAPITSPTITQPLAAPADDSTAYSRSSRRCGNSPACAVGECPTGPRKRVSLRNTGDSRRARASTHIHGPMACASPTAPRAGPAWFAPRPKLLPPFLGAVGQTLEPERAKVVIGAIVASCLAPIALGYWLCLSADFASVASRACTRLLTRAKGSGHAP</sequence>
<keyword evidence="2" id="KW-0812">Transmembrane</keyword>
<evidence type="ECO:0000313" key="3">
    <source>
        <dbReference type="EMBL" id="OSC97190.1"/>
    </source>
</evidence>
<accession>A0A1Y2I9X9</accession>
<proteinExistence type="predicted"/>
<dbReference type="Proteomes" id="UP000193067">
    <property type="component" value="Unassembled WGS sequence"/>
</dbReference>
<gene>
    <name evidence="3" type="ORF">PYCCODRAFT_1184835</name>
</gene>
<dbReference type="AlphaFoldDB" id="A0A1Y2I9X9"/>
<feature type="transmembrane region" description="Helical" evidence="2">
    <location>
        <begin position="165"/>
        <end position="184"/>
    </location>
</feature>
<name>A0A1Y2I9X9_TRAC3</name>
<evidence type="ECO:0000256" key="1">
    <source>
        <dbReference type="SAM" id="MobiDB-lite"/>
    </source>
</evidence>
<evidence type="ECO:0000313" key="4">
    <source>
        <dbReference type="Proteomes" id="UP000193067"/>
    </source>
</evidence>
<keyword evidence="4" id="KW-1185">Reference proteome</keyword>
<reference evidence="3 4" key="1">
    <citation type="journal article" date="2015" name="Biotechnol. Biofuels">
        <title>Enhanced degradation of softwood versus hardwood by the white-rot fungus Pycnoporus coccineus.</title>
        <authorList>
            <person name="Couturier M."/>
            <person name="Navarro D."/>
            <person name="Chevret D."/>
            <person name="Henrissat B."/>
            <person name="Piumi F."/>
            <person name="Ruiz-Duenas F.J."/>
            <person name="Martinez A.T."/>
            <person name="Grigoriev I.V."/>
            <person name="Riley R."/>
            <person name="Lipzen A."/>
            <person name="Berrin J.G."/>
            <person name="Master E.R."/>
            <person name="Rosso M.N."/>
        </authorList>
    </citation>
    <scope>NUCLEOTIDE SEQUENCE [LARGE SCALE GENOMIC DNA]</scope>
    <source>
        <strain evidence="3 4">BRFM310</strain>
    </source>
</reference>
<dbReference type="EMBL" id="KZ084155">
    <property type="protein sequence ID" value="OSC97190.1"/>
    <property type="molecule type" value="Genomic_DNA"/>
</dbReference>
<organism evidence="3 4">
    <name type="scientific">Trametes coccinea (strain BRFM310)</name>
    <name type="common">Pycnoporus coccineus</name>
    <dbReference type="NCBI Taxonomy" id="1353009"/>
    <lineage>
        <taxon>Eukaryota</taxon>
        <taxon>Fungi</taxon>
        <taxon>Dikarya</taxon>
        <taxon>Basidiomycota</taxon>
        <taxon>Agaricomycotina</taxon>
        <taxon>Agaricomycetes</taxon>
        <taxon>Polyporales</taxon>
        <taxon>Polyporaceae</taxon>
        <taxon>Trametes</taxon>
    </lineage>
</organism>
<protein>
    <submittedName>
        <fullName evidence="3">Uncharacterized protein</fullName>
    </submittedName>
</protein>
<keyword evidence="2" id="KW-0472">Membrane</keyword>
<evidence type="ECO:0000256" key="2">
    <source>
        <dbReference type="SAM" id="Phobius"/>
    </source>
</evidence>
<keyword evidence="2" id="KW-1133">Transmembrane helix</keyword>